<dbReference type="InterPro" id="IPR036779">
    <property type="entry name" value="LysM_dom_sf"/>
</dbReference>
<feature type="compositionally biased region" description="Low complexity" evidence="2">
    <location>
        <begin position="166"/>
        <end position="183"/>
    </location>
</feature>
<dbReference type="InterPro" id="IPR011055">
    <property type="entry name" value="Dup_hybrid_motif"/>
</dbReference>
<dbReference type="Pfam" id="PF01551">
    <property type="entry name" value="Peptidase_M23"/>
    <property type="match status" value="1"/>
</dbReference>
<comment type="caution">
    <text evidence="4">The sequence shown here is derived from an EMBL/GenBank/DDBJ whole genome shotgun (WGS) entry which is preliminary data.</text>
</comment>
<evidence type="ECO:0000256" key="1">
    <source>
        <dbReference type="ARBA" id="ARBA00038420"/>
    </source>
</evidence>
<dbReference type="InterPro" id="IPR018392">
    <property type="entry name" value="LysM"/>
</dbReference>
<evidence type="ECO:0000313" key="4">
    <source>
        <dbReference type="EMBL" id="MBM7037884.1"/>
    </source>
</evidence>
<dbReference type="PANTHER" id="PTHR21666:SF263">
    <property type="entry name" value="MUREIN HYDROLASE ACTIVATOR NLPD"/>
    <property type="match status" value="1"/>
</dbReference>
<organism evidence="4 5">
    <name type="scientific">Vibrio ulleungensis</name>
    <dbReference type="NCBI Taxonomy" id="2807619"/>
    <lineage>
        <taxon>Bacteria</taxon>
        <taxon>Pseudomonadati</taxon>
        <taxon>Pseudomonadota</taxon>
        <taxon>Gammaproteobacteria</taxon>
        <taxon>Vibrionales</taxon>
        <taxon>Vibrionaceae</taxon>
        <taxon>Vibrio</taxon>
    </lineage>
</organism>
<evidence type="ECO:0000313" key="5">
    <source>
        <dbReference type="Proteomes" id="UP000809621"/>
    </source>
</evidence>
<accession>A0ABS2HLI5</accession>
<comment type="similarity">
    <text evidence="1">Belongs to the E.coli NlpD/Haemophilus LppB family.</text>
</comment>
<dbReference type="InterPro" id="IPR050570">
    <property type="entry name" value="Cell_wall_metabolism_enzyme"/>
</dbReference>
<dbReference type="Proteomes" id="UP000809621">
    <property type="component" value="Unassembled WGS sequence"/>
</dbReference>
<dbReference type="CDD" id="cd00118">
    <property type="entry name" value="LysM"/>
    <property type="match status" value="1"/>
</dbReference>
<dbReference type="Gene3D" id="2.70.70.10">
    <property type="entry name" value="Glucose Permease (Domain IIA)"/>
    <property type="match status" value="1"/>
</dbReference>
<dbReference type="RefSeq" id="WP_205159532.1">
    <property type="nucleotide sequence ID" value="NZ_JAFEUM010000007.1"/>
</dbReference>
<dbReference type="Pfam" id="PF01476">
    <property type="entry name" value="LysM"/>
    <property type="match status" value="1"/>
</dbReference>
<dbReference type="SUPFAM" id="SSF51261">
    <property type="entry name" value="Duplicated hybrid motif"/>
    <property type="match status" value="1"/>
</dbReference>
<dbReference type="SMART" id="SM00257">
    <property type="entry name" value="LysM"/>
    <property type="match status" value="1"/>
</dbReference>
<dbReference type="SUPFAM" id="SSF54106">
    <property type="entry name" value="LysM domain"/>
    <property type="match status" value="1"/>
</dbReference>
<keyword evidence="5" id="KW-1185">Reference proteome</keyword>
<evidence type="ECO:0000259" key="3">
    <source>
        <dbReference type="PROSITE" id="PS51782"/>
    </source>
</evidence>
<proteinExistence type="inferred from homology"/>
<dbReference type="Gene3D" id="3.10.350.10">
    <property type="entry name" value="LysM domain"/>
    <property type="match status" value="1"/>
</dbReference>
<feature type="region of interest" description="Disordered" evidence="2">
    <location>
        <begin position="123"/>
        <end position="183"/>
    </location>
</feature>
<feature type="compositionally biased region" description="Low complexity" evidence="2">
    <location>
        <begin position="89"/>
        <end position="107"/>
    </location>
</feature>
<evidence type="ECO:0000256" key="2">
    <source>
        <dbReference type="SAM" id="MobiDB-lite"/>
    </source>
</evidence>
<dbReference type="InterPro" id="IPR016047">
    <property type="entry name" value="M23ase_b-sheet_dom"/>
</dbReference>
<protein>
    <submittedName>
        <fullName evidence="4">Peptidoglycan DD-metalloendopeptidase family protein</fullName>
    </submittedName>
</protein>
<feature type="compositionally biased region" description="Polar residues" evidence="2">
    <location>
        <begin position="145"/>
        <end position="158"/>
    </location>
</feature>
<gene>
    <name evidence="4" type="ORF">JQC93_15890</name>
</gene>
<dbReference type="EMBL" id="JAFEUM010000007">
    <property type="protein sequence ID" value="MBM7037884.1"/>
    <property type="molecule type" value="Genomic_DNA"/>
</dbReference>
<feature type="compositionally biased region" description="Low complexity" evidence="2">
    <location>
        <begin position="123"/>
        <end position="139"/>
    </location>
</feature>
<reference evidence="4 5" key="1">
    <citation type="submission" date="2021-02" db="EMBL/GenBank/DDBJ databases">
        <authorList>
            <person name="Park J.-S."/>
        </authorList>
    </citation>
    <scope>NUCLEOTIDE SEQUENCE [LARGE SCALE GENOMIC DNA]</scope>
    <source>
        <strain evidence="4 5">188UL20-2</strain>
    </source>
</reference>
<dbReference type="CDD" id="cd12797">
    <property type="entry name" value="M23_peptidase"/>
    <property type="match status" value="1"/>
</dbReference>
<dbReference type="PANTHER" id="PTHR21666">
    <property type="entry name" value="PEPTIDASE-RELATED"/>
    <property type="match status" value="1"/>
</dbReference>
<dbReference type="PROSITE" id="PS51782">
    <property type="entry name" value="LYSM"/>
    <property type="match status" value="1"/>
</dbReference>
<feature type="region of interest" description="Disordered" evidence="2">
    <location>
        <begin position="83"/>
        <end position="107"/>
    </location>
</feature>
<sequence>MITLLLVACAPTGSGDRYKTDDKGTYRGSYYVVNKGDTLYYISYITDKDVNTLVALNGLKPPYTIKPGQRIKLWSRSYNPVPYAGTGSGDSASKTATTSTKNETKNTADAAATTAAVATASTASSAGAGASSSPSSTTTKVEPTANKTSTQTVAQQPTKEYVENQNINNSAKSTSSSNSNVASWKWPTKGRVVDKFSSGDQGNKGIDIAGSRGQSVVSTADGSVVYSGSALRGYGNLVIVKHNDKYLSAYAHNDTLLVKEGQSVKAGQKIATMGSSGRTDVRLHFEIRYQGKSVDPMRYLP</sequence>
<feature type="domain" description="LysM" evidence="3">
    <location>
        <begin position="29"/>
        <end position="73"/>
    </location>
</feature>
<name>A0ABS2HLI5_9VIBR</name>